<sequence>MTFTKERLIELCRELRLPSIRKMVQEEGTFHNPTEAFPVLLQVLEQEKNDRFIRSKQNRIRIANFPQKKLLEELVIDALPEQAKQKLPHLKSLDFIKEGQNVILTGSPGTGKSHIAIGLGMEACLTGYRVFFATVPSLINQLKEHRSERTLRSFELKFENYDLVIIDELGYISFDKEGAELLFSHLSLRAGRKSTIITSNLSFLKWQEIFHDPVLTAALTDRLTHKSHVVNMIGPSYRMKETEQWIKDNSKMTVAQF</sequence>
<dbReference type="PANTHER" id="PTHR30050:SF4">
    <property type="entry name" value="ATP-BINDING PROTEIN RV3427C IN INSERTION SEQUENCE-RELATED"/>
    <property type="match status" value="1"/>
</dbReference>
<dbReference type="EMBL" id="CP102453">
    <property type="protein sequence ID" value="UUX33260.1"/>
    <property type="molecule type" value="Genomic_DNA"/>
</dbReference>
<dbReference type="Pfam" id="PF01695">
    <property type="entry name" value="IstB_IS21"/>
    <property type="match status" value="1"/>
</dbReference>
<comment type="similarity">
    <text evidence="1">Belongs to the IS21/IS1162 putative ATP-binding protein family.</text>
</comment>
<feature type="domain" description="AAA+ ATPase" evidence="4">
    <location>
        <begin position="98"/>
        <end position="229"/>
    </location>
</feature>
<accession>A0ABY5P446</accession>
<reference evidence="5 6" key="1">
    <citation type="submission" date="2022-08" db="EMBL/GenBank/DDBJ databases">
        <title>Aerococcaceae sp. nov isolated from spoiled eye mask.</title>
        <authorList>
            <person name="Zhou G."/>
            <person name="Xie X.-B."/>
            <person name="Shi Q.-S."/>
            <person name="Wang Y.-S."/>
            <person name="Wen X."/>
            <person name="Peng H."/>
            <person name="Yang X.-J."/>
            <person name="Tao H.-B."/>
            <person name="Huang X.-M."/>
        </authorList>
    </citation>
    <scope>NUCLEOTIDE SEQUENCE [LARGE SCALE GENOMIC DNA]</scope>
    <source>
        <strain evidence="6">DM20194951</strain>
    </source>
</reference>
<evidence type="ECO:0000256" key="1">
    <source>
        <dbReference type="ARBA" id="ARBA00008059"/>
    </source>
</evidence>
<dbReference type="PIRSF" id="PIRSF003073">
    <property type="entry name" value="DNAC_TnpB_IstB"/>
    <property type="match status" value="1"/>
</dbReference>
<dbReference type="RefSeq" id="WP_313792762.1">
    <property type="nucleotide sequence ID" value="NZ_CP102453.1"/>
</dbReference>
<evidence type="ECO:0000256" key="3">
    <source>
        <dbReference type="ARBA" id="ARBA00022840"/>
    </source>
</evidence>
<dbReference type="SUPFAM" id="SSF52540">
    <property type="entry name" value="P-loop containing nucleoside triphosphate hydrolases"/>
    <property type="match status" value="1"/>
</dbReference>
<organism evidence="5 6">
    <name type="scientific">Fundicoccus culcitae</name>
    <dbReference type="NCBI Taxonomy" id="2969821"/>
    <lineage>
        <taxon>Bacteria</taxon>
        <taxon>Bacillati</taxon>
        <taxon>Bacillota</taxon>
        <taxon>Bacilli</taxon>
        <taxon>Lactobacillales</taxon>
        <taxon>Aerococcaceae</taxon>
        <taxon>Fundicoccus</taxon>
    </lineage>
</organism>
<dbReference type="Proteomes" id="UP001315967">
    <property type="component" value="Chromosome"/>
</dbReference>
<protein>
    <submittedName>
        <fullName evidence="5">IS21-like element helper ATPase IstB</fullName>
    </submittedName>
</protein>
<dbReference type="InterPro" id="IPR028350">
    <property type="entry name" value="DNAC/IstB-like"/>
</dbReference>
<keyword evidence="2" id="KW-0547">Nucleotide-binding</keyword>
<evidence type="ECO:0000256" key="2">
    <source>
        <dbReference type="ARBA" id="ARBA00022741"/>
    </source>
</evidence>
<evidence type="ECO:0000313" key="5">
    <source>
        <dbReference type="EMBL" id="UUX33260.1"/>
    </source>
</evidence>
<name>A0ABY5P446_9LACT</name>
<dbReference type="InterPro" id="IPR002611">
    <property type="entry name" value="IstB_ATP-bd"/>
</dbReference>
<dbReference type="InterPro" id="IPR003593">
    <property type="entry name" value="AAA+_ATPase"/>
</dbReference>
<dbReference type="InterPro" id="IPR047661">
    <property type="entry name" value="IstB"/>
</dbReference>
<evidence type="ECO:0000259" key="4">
    <source>
        <dbReference type="SMART" id="SM00382"/>
    </source>
</evidence>
<keyword evidence="3" id="KW-0067">ATP-binding</keyword>
<gene>
    <name evidence="5" type="primary">istB</name>
    <name evidence="5" type="ORF">NRE15_10135</name>
</gene>
<dbReference type="CDD" id="cd00009">
    <property type="entry name" value="AAA"/>
    <property type="match status" value="1"/>
</dbReference>
<dbReference type="NCBIfam" id="NF038214">
    <property type="entry name" value="IS21_help_AAA"/>
    <property type="match status" value="1"/>
</dbReference>
<evidence type="ECO:0000313" key="6">
    <source>
        <dbReference type="Proteomes" id="UP001315967"/>
    </source>
</evidence>
<proteinExistence type="inferred from homology"/>
<dbReference type="SMART" id="SM00382">
    <property type="entry name" value="AAA"/>
    <property type="match status" value="1"/>
</dbReference>
<dbReference type="InterPro" id="IPR027417">
    <property type="entry name" value="P-loop_NTPase"/>
</dbReference>
<dbReference type="PANTHER" id="PTHR30050">
    <property type="entry name" value="CHROMOSOMAL REPLICATION INITIATOR PROTEIN DNAA"/>
    <property type="match status" value="1"/>
</dbReference>
<keyword evidence="6" id="KW-1185">Reference proteome</keyword>
<dbReference type="Gene3D" id="3.40.50.300">
    <property type="entry name" value="P-loop containing nucleotide triphosphate hydrolases"/>
    <property type="match status" value="1"/>
</dbReference>